<dbReference type="Proteomes" id="UP001321760">
    <property type="component" value="Unassembled WGS sequence"/>
</dbReference>
<dbReference type="InterPro" id="IPR036291">
    <property type="entry name" value="NAD(P)-bd_dom_sf"/>
</dbReference>
<comment type="similarity">
    <text evidence="1">Belongs to the NmrA-type oxidoreductase family. Isoflavone reductase subfamily.</text>
</comment>
<dbReference type="InterPro" id="IPR016040">
    <property type="entry name" value="NAD(P)-bd_dom"/>
</dbReference>
<dbReference type="Gene3D" id="3.40.50.720">
    <property type="entry name" value="NAD(P)-binding Rossmann-like Domain"/>
    <property type="match status" value="1"/>
</dbReference>
<dbReference type="Pfam" id="PF13460">
    <property type="entry name" value="NAD_binding_10"/>
    <property type="match status" value="1"/>
</dbReference>
<proteinExistence type="inferred from homology"/>
<evidence type="ECO:0000313" key="6">
    <source>
        <dbReference type="Proteomes" id="UP001321760"/>
    </source>
</evidence>
<protein>
    <submittedName>
        <fullName evidence="5">Isoflavone reductase</fullName>
    </submittedName>
</protein>
<reference evidence="5" key="1">
    <citation type="journal article" date="2023" name="Mol. Phylogenet. Evol.">
        <title>Genome-scale phylogeny and comparative genomics of the fungal order Sordariales.</title>
        <authorList>
            <person name="Hensen N."/>
            <person name="Bonometti L."/>
            <person name="Westerberg I."/>
            <person name="Brannstrom I.O."/>
            <person name="Guillou S."/>
            <person name="Cros-Aarteil S."/>
            <person name="Calhoun S."/>
            <person name="Haridas S."/>
            <person name="Kuo A."/>
            <person name="Mondo S."/>
            <person name="Pangilinan J."/>
            <person name="Riley R."/>
            <person name="LaButti K."/>
            <person name="Andreopoulos B."/>
            <person name="Lipzen A."/>
            <person name="Chen C."/>
            <person name="Yan M."/>
            <person name="Daum C."/>
            <person name="Ng V."/>
            <person name="Clum A."/>
            <person name="Steindorff A."/>
            <person name="Ohm R.A."/>
            <person name="Martin F."/>
            <person name="Silar P."/>
            <person name="Natvig D.O."/>
            <person name="Lalanne C."/>
            <person name="Gautier V."/>
            <person name="Ament-Velasquez S.L."/>
            <person name="Kruys A."/>
            <person name="Hutchinson M.I."/>
            <person name="Powell A.J."/>
            <person name="Barry K."/>
            <person name="Miller A.N."/>
            <person name="Grigoriev I.V."/>
            <person name="Debuchy R."/>
            <person name="Gladieux P."/>
            <person name="Hiltunen Thoren M."/>
            <person name="Johannesson H."/>
        </authorList>
    </citation>
    <scope>NUCLEOTIDE SEQUENCE</scope>
    <source>
        <strain evidence="5">PSN243</strain>
    </source>
</reference>
<keyword evidence="6" id="KW-1185">Reference proteome</keyword>
<comment type="caution">
    <text evidence="5">The sequence shown here is derived from an EMBL/GenBank/DDBJ whole genome shotgun (WGS) entry which is preliminary data.</text>
</comment>
<dbReference type="PANTHER" id="PTHR47706:SF4">
    <property type="entry name" value="NMRA-LIKE DOMAIN-CONTAINING PROTEIN"/>
    <property type="match status" value="1"/>
</dbReference>
<dbReference type="Gene3D" id="3.90.25.10">
    <property type="entry name" value="UDP-galactose 4-epimerase, domain 1"/>
    <property type="match status" value="1"/>
</dbReference>
<evidence type="ECO:0000256" key="2">
    <source>
        <dbReference type="ARBA" id="ARBA00022857"/>
    </source>
</evidence>
<dbReference type="AlphaFoldDB" id="A0AAV9GFA0"/>
<feature type="domain" description="NAD(P)-binding" evidence="4">
    <location>
        <begin position="8"/>
        <end position="151"/>
    </location>
</feature>
<sequence>MAIVAVPGGTGNVGRSIVEALLASGKHQVKVLSRKPNPILEAEIGAPILAVDYSNVDAITKVLEDNNIDTVISGIAMHSIDGSRPHELEMIRAADKSKTTKRMISSDWGTPVKEEDIGAIPSIIHKWDAQKALNETKDLEWTVFHNGFFLDYWGLPGVKSHMINSPLVNWLDVANNAAAIPGVGNTPALFTHTTDVARFVVASLDLPKWDRATFIYGDKVTWNEMVRYAEEAKGTKFTVTYDSVERMKKGETTELPGQIPLYKYIPKGVMQDYAAIFGLWFDSGAFDLKPEKFLNETFPEIKPMTAKEMLDKAWRK</sequence>
<dbReference type="InterPro" id="IPR051609">
    <property type="entry name" value="NmrA/Isoflavone_reductase-like"/>
</dbReference>
<evidence type="ECO:0000256" key="1">
    <source>
        <dbReference type="ARBA" id="ARBA00005725"/>
    </source>
</evidence>
<gene>
    <name evidence="5" type="ORF">QBC34DRAFT_410862</name>
</gene>
<name>A0AAV9GFA0_9PEZI</name>
<dbReference type="PANTHER" id="PTHR47706">
    <property type="entry name" value="NMRA-LIKE FAMILY PROTEIN"/>
    <property type="match status" value="1"/>
</dbReference>
<organism evidence="5 6">
    <name type="scientific">Podospora aff. communis PSN243</name>
    <dbReference type="NCBI Taxonomy" id="3040156"/>
    <lineage>
        <taxon>Eukaryota</taxon>
        <taxon>Fungi</taxon>
        <taxon>Dikarya</taxon>
        <taxon>Ascomycota</taxon>
        <taxon>Pezizomycotina</taxon>
        <taxon>Sordariomycetes</taxon>
        <taxon>Sordariomycetidae</taxon>
        <taxon>Sordariales</taxon>
        <taxon>Podosporaceae</taxon>
        <taxon>Podospora</taxon>
    </lineage>
</organism>
<evidence type="ECO:0000259" key="4">
    <source>
        <dbReference type="Pfam" id="PF13460"/>
    </source>
</evidence>
<reference evidence="5" key="2">
    <citation type="submission" date="2023-05" db="EMBL/GenBank/DDBJ databases">
        <authorList>
            <consortium name="Lawrence Berkeley National Laboratory"/>
            <person name="Steindorff A."/>
            <person name="Hensen N."/>
            <person name="Bonometti L."/>
            <person name="Westerberg I."/>
            <person name="Brannstrom I.O."/>
            <person name="Guillou S."/>
            <person name="Cros-Aarteil S."/>
            <person name="Calhoun S."/>
            <person name="Haridas S."/>
            <person name="Kuo A."/>
            <person name="Mondo S."/>
            <person name="Pangilinan J."/>
            <person name="Riley R."/>
            <person name="Labutti K."/>
            <person name="Andreopoulos B."/>
            <person name="Lipzen A."/>
            <person name="Chen C."/>
            <person name="Yanf M."/>
            <person name="Daum C."/>
            <person name="Ng V."/>
            <person name="Clum A."/>
            <person name="Ohm R."/>
            <person name="Martin F."/>
            <person name="Silar P."/>
            <person name="Natvig D."/>
            <person name="Lalanne C."/>
            <person name="Gautier V."/>
            <person name="Ament-Velasquez S.L."/>
            <person name="Kruys A."/>
            <person name="Hutchinson M.I."/>
            <person name="Powell A.J."/>
            <person name="Barry K."/>
            <person name="Miller A.N."/>
            <person name="Grigoriev I.V."/>
            <person name="Debuchy R."/>
            <person name="Gladieux P."/>
            <person name="Thoren M.H."/>
            <person name="Johannesson H."/>
        </authorList>
    </citation>
    <scope>NUCLEOTIDE SEQUENCE</scope>
    <source>
        <strain evidence="5">PSN243</strain>
    </source>
</reference>
<dbReference type="SUPFAM" id="SSF51735">
    <property type="entry name" value="NAD(P)-binding Rossmann-fold domains"/>
    <property type="match status" value="1"/>
</dbReference>
<keyword evidence="2" id="KW-0521">NADP</keyword>
<dbReference type="GO" id="GO:0016491">
    <property type="term" value="F:oxidoreductase activity"/>
    <property type="evidence" value="ECO:0007669"/>
    <property type="project" value="UniProtKB-KW"/>
</dbReference>
<keyword evidence="3" id="KW-0560">Oxidoreductase</keyword>
<dbReference type="EMBL" id="MU865954">
    <property type="protein sequence ID" value="KAK4446799.1"/>
    <property type="molecule type" value="Genomic_DNA"/>
</dbReference>
<evidence type="ECO:0000313" key="5">
    <source>
        <dbReference type="EMBL" id="KAK4446799.1"/>
    </source>
</evidence>
<accession>A0AAV9GFA0</accession>
<evidence type="ECO:0000256" key="3">
    <source>
        <dbReference type="ARBA" id="ARBA00023002"/>
    </source>
</evidence>